<dbReference type="SUPFAM" id="SSF51735">
    <property type="entry name" value="NAD(P)-binding Rossmann-fold domains"/>
    <property type="match status" value="1"/>
</dbReference>
<dbReference type="OrthoDB" id="9785826at2"/>
<dbReference type="EMBL" id="AVFL01000058">
    <property type="protein sequence ID" value="EWY35980.1"/>
    <property type="molecule type" value="Genomic_DNA"/>
</dbReference>
<organism evidence="1 2">
    <name type="scientific">Skermanella stibiiresistens SB22</name>
    <dbReference type="NCBI Taxonomy" id="1385369"/>
    <lineage>
        <taxon>Bacteria</taxon>
        <taxon>Pseudomonadati</taxon>
        <taxon>Pseudomonadota</taxon>
        <taxon>Alphaproteobacteria</taxon>
        <taxon>Rhodospirillales</taxon>
        <taxon>Azospirillaceae</taxon>
        <taxon>Skermanella</taxon>
    </lineage>
</organism>
<dbReference type="Gene3D" id="3.40.50.720">
    <property type="entry name" value="NAD(P)-binding Rossmann-like Domain"/>
    <property type="match status" value="1"/>
</dbReference>
<protein>
    <recommendedName>
        <fullName evidence="3">Short-chain dehydrogenase</fullName>
    </recommendedName>
</protein>
<accession>W9GQ11</accession>
<name>W9GQ11_9PROT</name>
<sequence>MLVGRHAPEPRASKAAMNSLTRGFAATDVGGHNLTVLTMQPGWVRKAMGGDQAPLSATPS</sequence>
<reference evidence="1 2" key="1">
    <citation type="submission" date="2013-08" db="EMBL/GenBank/DDBJ databases">
        <title>The genome sequence of Skermanella stibiiresistens.</title>
        <authorList>
            <person name="Zhu W."/>
            <person name="Wang G."/>
        </authorList>
    </citation>
    <scope>NUCLEOTIDE SEQUENCE [LARGE SCALE GENOMIC DNA]</scope>
    <source>
        <strain evidence="1 2">SB22</strain>
    </source>
</reference>
<gene>
    <name evidence="1" type="ORF">N825_32005</name>
</gene>
<evidence type="ECO:0008006" key="3">
    <source>
        <dbReference type="Google" id="ProtNLM"/>
    </source>
</evidence>
<dbReference type="RefSeq" id="WP_037461545.1">
    <property type="nucleotide sequence ID" value="NZ_AVFL01000058.1"/>
</dbReference>
<evidence type="ECO:0000313" key="1">
    <source>
        <dbReference type="EMBL" id="EWY35980.1"/>
    </source>
</evidence>
<keyword evidence="2" id="KW-1185">Reference proteome</keyword>
<evidence type="ECO:0000313" key="2">
    <source>
        <dbReference type="Proteomes" id="UP000019486"/>
    </source>
</evidence>
<dbReference type="STRING" id="1385369.N825_32005"/>
<proteinExistence type="predicted"/>
<comment type="caution">
    <text evidence="1">The sequence shown here is derived from an EMBL/GenBank/DDBJ whole genome shotgun (WGS) entry which is preliminary data.</text>
</comment>
<dbReference type="Proteomes" id="UP000019486">
    <property type="component" value="Unassembled WGS sequence"/>
</dbReference>
<dbReference type="InterPro" id="IPR036291">
    <property type="entry name" value="NAD(P)-bd_dom_sf"/>
</dbReference>
<dbReference type="AlphaFoldDB" id="W9GQ11"/>